<evidence type="ECO:0000313" key="2">
    <source>
        <dbReference type="EMBL" id="NWJ28364.1"/>
    </source>
</evidence>
<keyword evidence="1" id="KW-0472">Membrane</keyword>
<feature type="transmembrane region" description="Helical" evidence="1">
    <location>
        <begin position="7"/>
        <end position="33"/>
    </location>
</feature>
<dbReference type="EMBL" id="JACATE010000004">
    <property type="protein sequence ID" value="NWJ28364.1"/>
    <property type="molecule type" value="Genomic_DNA"/>
</dbReference>
<name>A0A7K4MGR8_9ARCH</name>
<keyword evidence="1" id="KW-1133">Transmembrane helix</keyword>
<sequence>MNTIEKIFFWIFAIGLGFVNPLITFGLIILYYLPRIIQDLCHSCNEQVSSEMNSFSEDILEEMK</sequence>
<reference evidence="2 3" key="1">
    <citation type="journal article" date="2019" name="Environ. Microbiol.">
        <title>Genomics insights into ecotype formation of ammonia-oxidizing archaea in the deep ocean.</title>
        <authorList>
            <person name="Wang Y."/>
            <person name="Huang J.M."/>
            <person name="Cui G.J."/>
            <person name="Nunoura T."/>
            <person name="Takaki Y."/>
            <person name="Li W.L."/>
            <person name="Li J."/>
            <person name="Gao Z.M."/>
            <person name="Takai K."/>
            <person name="Zhang A.Q."/>
            <person name="Stepanauskas R."/>
        </authorList>
    </citation>
    <scope>NUCLEOTIDE SEQUENCE [LARGE SCALE GENOMIC DNA]</scope>
    <source>
        <strain evidence="2 3">T1L11</strain>
    </source>
</reference>
<evidence type="ECO:0000256" key="1">
    <source>
        <dbReference type="SAM" id="Phobius"/>
    </source>
</evidence>
<protein>
    <submittedName>
        <fullName evidence="2">Uncharacterized protein</fullName>
    </submittedName>
</protein>
<proteinExistence type="predicted"/>
<dbReference type="AlphaFoldDB" id="A0A7K4MGR8"/>
<evidence type="ECO:0000313" key="3">
    <source>
        <dbReference type="Proteomes" id="UP000563820"/>
    </source>
</evidence>
<accession>A0A7K4MGR8</accession>
<comment type="caution">
    <text evidence="2">The sequence shown here is derived from an EMBL/GenBank/DDBJ whole genome shotgun (WGS) entry which is preliminary data.</text>
</comment>
<gene>
    <name evidence="2" type="ORF">HX848_03085</name>
</gene>
<dbReference type="Proteomes" id="UP000563820">
    <property type="component" value="Unassembled WGS sequence"/>
</dbReference>
<organism evidence="2 3">
    <name type="scientific">Marine Group I thaumarchaeote</name>
    <dbReference type="NCBI Taxonomy" id="2511932"/>
    <lineage>
        <taxon>Archaea</taxon>
        <taxon>Nitrososphaerota</taxon>
        <taxon>Marine Group I</taxon>
    </lineage>
</organism>
<keyword evidence="1" id="KW-0812">Transmembrane</keyword>